<proteinExistence type="predicted"/>
<evidence type="ECO:0000313" key="1">
    <source>
        <dbReference type="EMBL" id="GGB29461.1"/>
    </source>
</evidence>
<reference evidence="1" key="1">
    <citation type="journal article" date="2014" name="Int. J. Syst. Evol. Microbiol.">
        <title>Complete genome sequence of Corynebacterium casei LMG S-19264T (=DSM 44701T), isolated from a smear-ripened cheese.</title>
        <authorList>
            <consortium name="US DOE Joint Genome Institute (JGI-PGF)"/>
            <person name="Walter F."/>
            <person name="Albersmeier A."/>
            <person name="Kalinowski J."/>
            <person name="Ruckert C."/>
        </authorList>
    </citation>
    <scope>NUCLEOTIDE SEQUENCE</scope>
    <source>
        <strain evidence="1">CGMCC 1.15085</strain>
    </source>
</reference>
<name>A0A916WS47_9MICO</name>
<dbReference type="InterPro" id="IPR022506">
    <property type="entry name" value="Metallophosphoesterase_PPA1498"/>
</dbReference>
<reference evidence="1" key="2">
    <citation type="submission" date="2020-09" db="EMBL/GenBank/DDBJ databases">
        <authorList>
            <person name="Sun Q."/>
            <person name="Zhou Y."/>
        </authorList>
    </citation>
    <scope>NUCLEOTIDE SEQUENCE</scope>
    <source>
        <strain evidence="1">CGMCC 1.15085</strain>
    </source>
</reference>
<gene>
    <name evidence="1" type="ORF">GCM10011492_19810</name>
</gene>
<dbReference type="SUPFAM" id="SSF56300">
    <property type="entry name" value="Metallo-dependent phosphatases"/>
    <property type="match status" value="1"/>
</dbReference>
<dbReference type="InterPro" id="IPR006311">
    <property type="entry name" value="TAT_signal"/>
</dbReference>
<dbReference type="PROSITE" id="PS51318">
    <property type="entry name" value="TAT"/>
    <property type="match status" value="1"/>
</dbReference>
<dbReference type="AlphaFoldDB" id="A0A916WS47"/>
<dbReference type="NCBIfam" id="TIGR03767">
    <property type="entry name" value="P_acnes_RR"/>
    <property type="match status" value="1"/>
</dbReference>
<sequence length="572" mass="62248">MTFIRRRTLLGGSIGGLAVTTLASARARTDASPPPKEYIAAGTGTTLERAARPVSRNGYTRLTAGKGYPLIVRTDLSAARSGREDRRTGRASVVQLTDLHVLDAQSPVRFEWLHPLTGSAFRPQEALGTHGATQLVDRVNALRTGSFSDRAFDCVVTTGDSSDNHEKIELDWFLAVMSGGAITANTGARNSWEGVQSAGDRLYYLPETTAQDAYKEAGFPQIPGFFDRAMQPHRSAGLATKWYSVFGNHDDSIGGMMPSDSSVLADLYTGRFKFTGFANASGNTALRSAVAGATSAIPEHSRLPKSRWEVTADDRRAPFTPREFMAAHLDPTADGPGPHGHGFTLDALAQGIGYYAFSIAPGVTGIAMDSTNRAGFVQGSIGDAQFRWIQRTLEASSSRYYDSRGAEHRRDVTDSLFVLFSHHTSESMNNLLPAPDLLETRHSGTELVSMLQRYPNVIGWANGHSHKNKITPHRHSDPTRSFWEINTASHIDFPQHARILDICDNADGTLSLFTTLIESAAPYQAAYDDASPAALASLYRELSYNDIHHHVPTRMGSTADRNTELLLTNPLA</sequence>
<protein>
    <submittedName>
        <fullName evidence="1">Metallophosphoesterase</fullName>
    </submittedName>
</protein>
<dbReference type="Gene3D" id="3.60.21.10">
    <property type="match status" value="1"/>
</dbReference>
<accession>A0A916WS47</accession>
<dbReference type="EMBL" id="BMHI01000003">
    <property type="protein sequence ID" value="GGB29461.1"/>
    <property type="molecule type" value="Genomic_DNA"/>
</dbReference>
<evidence type="ECO:0000313" key="2">
    <source>
        <dbReference type="Proteomes" id="UP000636793"/>
    </source>
</evidence>
<organism evidence="1 2">
    <name type="scientific">Flexivirga endophytica</name>
    <dbReference type="NCBI Taxonomy" id="1849103"/>
    <lineage>
        <taxon>Bacteria</taxon>
        <taxon>Bacillati</taxon>
        <taxon>Actinomycetota</taxon>
        <taxon>Actinomycetes</taxon>
        <taxon>Micrococcales</taxon>
        <taxon>Dermacoccaceae</taxon>
        <taxon>Flexivirga</taxon>
    </lineage>
</organism>
<dbReference type="RefSeq" id="WP_188836849.1">
    <property type="nucleotide sequence ID" value="NZ_BMHI01000003.1"/>
</dbReference>
<dbReference type="Proteomes" id="UP000636793">
    <property type="component" value="Unassembled WGS sequence"/>
</dbReference>
<keyword evidence="2" id="KW-1185">Reference proteome</keyword>
<dbReference type="InterPro" id="IPR029052">
    <property type="entry name" value="Metallo-depent_PP-like"/>
</dbReference>
<comment type="caution">
    <text evidence="1">The sequence shown here is derived from an EMBL/GenBank/DDBJ whole genome shotgun (WGS) entry which is preliminary data.</text>
</comment>